<proteinExistence type="predicted"/>
<keyword evidence="2" id="KW-1185">Reference proteome</keyword>
<accession>E1ZVD2</accession>
<protein>
    <submittedName>
        <fullName evidence="1">Uncharacterized protein</fullName>
    </submittedName>
</protein>
<evidence type="ECO:0000313" key="2">
    <source>
        <dbReference type="Proteomes" id="UP000000311"/>
    </source>
</evidence>
<dbReference type="FunCoup" id="E1ZVD2">
    <property type="interactions" value="1"/>
</dbReference>
<dbReference type="EMBL" id="GL434492">
    <property type="protein sequence ID" value="EFN74842.1"/>
    <property type="molecule type" value="Genomic_DNA"/>
</dbReference>
<organism evidence="2">
    <name type="scientific">Camponotus floridanus</name>
    <name type="common">Florida carpenter ant</name>
    <dbReference type="NCBI Taxonomy" id="104421"/>
    <lineage>
        <taxon>Eukaryota</taxon>
        <taxon>Metazoa</taxon>
        <taxon>Ecdysozoa</taxon>
        <taxon>Arthropoda</taxon>
        <taxon>Hexapoda</taxon>
        <taxon>Insecta</taxon>
        <taxon>Pterygota</taxon>
        <taxon>Neoptera</taxon>
        <taxon>Endopterygota</taxon>
        <taxon>Hymenoptera</taxon>
        <taxon>Apocrita</taxon>
        <taxon>Aculeata</taxon>
        <taxon>Formicoidea</taxon>
        <taxon>Formicidae</taxon>
        <taxon>Formicinae</taxon>
        <taxon>Camponotus</taxon>
    </lineage>
</organism>
<gene>
    <name evidence="1" type="ORF">EAG_06331</name>
</gene>
<name>E1ZVD2_CAMFO</name>
<reference evidence="1 2" key="1">
    <citation type="journal article" date="2010" name="Science">
        <title>Genomic comparison of the ants Camponotus floridanus and Harpegnathos saltator.</title>
        <authorList>
            <person name="Bonasio R."/>
            <person name="Zhang G."/>
            <person name="Ye C."/>
            <person name="Mutti N.S."/>
            <person name="Fang X."/>
            <person name="Qin N."/>
            <person name="Donahue G."/>
            <person name="Yang P."/>
            <person name="Li Q."/>
            <person name="Li C."/>
            <person name="Zhang P."/>
            <person name="Huang Z."/>
            <person name="Berger S.L."/>
            <person name="Reinberg D."/>
            <person name="Wang J."/>
            <person name="Liebig J."/>
        </authorList>
    </citation>
    <scope>NUCLEOTIDE SEQUENCE [LARGE SCALE GENOMIC DNA]</scope>
    <source>
        <strain evidence="2">C129</strain>
    </source>
</reference>
<dbReference type="OMA" id="KARYIGN"/>
<dbReference type="OrthoDB" id="188713at2759"/>
<dbReference type="InterPro" id="IPR036322">
    <property type="entry name" value="WD40_repeat_dom_sf"/>
</dbReference>
<sequence length="1467" mass="166296">MQDEHQQTFWLAAAVHSSNISLYQFVDNKAQLVGTHPLSDGRRIIVTSYSAGTFIVVQKGTDGIIILRVGKNKNANYELQFKQEFEIPEVMHADMWLGMNQLYLGIASKTKIFVYVWLGEHFDKTDTLHFGARKLLPFQSKSFMHIAIVGSLTKIFRFSMRSNKFVEMQRLHYARDVSSFYFKEDHFEERFLVLAGNDSTILYKEMYGRFVPFQRIASATYIHSLAMGNTVVLLFAEEDAVRIYQYNGWRFLKTHINLSNTRQIRRIRSYNNQDILMAQNQDGEWKFLRPIWTAKKTWKSLQNEIAAWCLEIQRKLSQRTLEKIPESRNLVIPNANIGQLRVQNLNDYNAETLIRLTRQYNNTIAKLNAVNNLLAQEIENTKESKRTVLYGKKVTVKCKTSCYIHHIITDNKVKPSKYVNTKAANQTLKLDKLKVKTINDWKCPVPNFNIDDISVKESINGILMRDLQEKTLKISGDQEVSSTHIFINLHTINASIPLDIATNSTRQIVQMREARVKELYLTEDEFFLPLNSSMTVMNGAITATKVRVTGLVELKGGITGKGIEKLAPIKYISTPLILNGDYFLQDVIFSNLIKAKDIVRIRGPSLKEISENRIPLDSNVPVHLTLSSDKTQWNNVILWDYTNWVTKNSIETVISGAKFTNNSVVLTKDTYAKLPIPKLTIPLCATEVVTPEIRTSSMIVDDLVVKNLNVSHVIGADNLNTTIFSPVSALRSIDFSKKLFTGRVFVKNISASEIKGINLRDLNIQMNDWMDINHLKGPINITKFVVNNLETPVYLNLALPTRVKNVIVKADSDIGKINNINIQSFTENVLKVTDIISLEHVTFTNGFTSSHIYASHSTLNLSHLDAHLNLHSKQISTTLKTNGINVPQTFGYIASDVPSTFVVQGSVKFSTEPIIQNIRDVNLKQLSEDIWMANEDTVLSGSNMNFKNITLKADVRIYNPTNSLNVKMWSDLSSKLLSKTKEQHITVVSSFKNVEVPAIIAANNATLESSDINLKDMLTNSLMRNAAQTVDAVWYFEELNINNFNWDGKLNGINLNTDVVRHDAKQNIVTGKKTISSLATKDLWLLNIDFSNLVNNALTQNCQKIITIKGRKTFNNIILNNLSVKGTIMGRKIEEALLKSRNQTLFGIKKIQGQLNAPSLVIDGIVNDVNLTELSNNQMKKHKTMQTIDSTFDFKNDLEVFGNVTISGLYERINLTNISNQNEIDAVLDRTTKVVEMVENITTALQNRAIYVNKFEVVDEDVLEMTSSIFTAENSIDLNSTCLCEPENISSLCNDTKLFDILTNTNSSTFITKKLVPLNNGVFAIIVSSDLIWIYSYIIAEEQFYREAELYVPGILEASVEPIDNSIWIILRLPQQTLILRYQVWKELERYILPGSSSFVISKTPNNQHLLIRFDGIWNLEGISQPEHIFKMPLDGKIKTFALGADYYVKATTANNTTVLKARFMGN</sequence>
<evidence type="ECO:0000313" key="1">
    <source>
        <dbReference type="EMBL" id="EFN74842.1"/>
    </source>
</evidence>
<dbReference type="InParanoid" id="E1ZVD2"/>
<dbReference type="SUPFAM" id="SSF50978">
    <property type="entry name" value="WD40 repeat-like"/>
    <property type="match status" value="1"/>
</dbReference>
<dbReference type="Proteomes" id="UP000000311">
    <property type="component" value="Unassembled WGS sequence"/>
</dbReference>